<keyword evidence="3" id="KW-0732">Signal</keyword>
<keyword evidence="2" id="KW-0812">Transmembrane</keyword>
<sequence>MAFPFLICFYCLVQLISGQSTKPVDYSNRFIWPPLPGPPANLDGTAFYENPNIEYGKPQSRPFTFITSMASTTIYMYQEQSPALAKFHLIRDCEPNNAGNSTTLHYWDGNIGDIDVELTNVAFLIAYECDDIGSPKFFSHYFNLTRAASLSTSATLATTVPTAGPSGTGTLTGPSTVVPTASVPTDANNSAASNTAALAGGIGGGIGGALLLIAAGFAFWKYRQRGKEQQQQAPPAYGYPSHDQSSAGGTLRSMTTSPAYNAYGPPYQYNPNPWNQQAFLDGTNPSAAYNYKNDHSGPPPAQASMNPVELAGDNHPGFALSWKH</sequence>
<evidence type="ECO:0000256" key="2">
    <source>
        <dbReference type="SAM" id="Phobius"/>
    </source>
</evidence>
<dbReference type="AlphaFoldDB" id="A0A9P8XZE0"/>
<organism evidence="4 5">
    <name type="scientific">Microdochium trichocladiopsis</name>
    <dbReference type="NCBI Taxonomy" id="1682393"/>
    <lineage>
        <taxon>Eukaryota</taxon>
        <taxon>Fungi</taxon>
        <taxon>Dikarya</taxon>
        <taxon>Ascomycota</taxon>
        <taxon>Pezizomycotina</taxon>
        <taxon>Sordariomycetes</taxon>
        <taxon>Xylariomycetidae</taxon>
        <taxon>Xylariales</taxon>
        <taxon>Microdochiaceae</taxon>
        <taxon>Microdochium</taxon>
    </lineage>
</organism>
<dbReference type="RefSeq" id="XP_046007554.1">
    <property type="nucleotide sequence ID" value="XM_046159521.1"/>
</dbReference>
<feature type="compositionally biased region" description="Polar residues" evidence="1">
    <location>
        <begin position="242"/>
        <end position="253"/>
    </location>
</feature>
<comment type="caution">
    <text evidence="4">The sequence shown here is derived from an EMBL/GenBank/DDBJ whole genome shotgun (WGS) entry which is preliminary data.</text>
</comment>
<evidence type="ECO:0000256" key="1">
    <source>
        <dbReference type="SAM" id="MobiDB-lite"/>
    </source>
</evidence>
<feature type="region of interest" description="Disordered" evidence="1">
    <location>
        <begin position="272"/>
        <end position="312"/>
    </location>
</feature>
<dbReference type="OrthoDB" id="4160637at2759"/>
<keyword evidence="2" id="KW-1133">Transmembrane helix</keyword>
<proteinExistence type="predicted"/>
<feature type="chain" id="PRO_5040359741" description="Mid2 domain-containing protein" evidence="3">
    <location>
        <begin position="19"/>
        <end position="324"/>
    </location>
</feature>
<accession>A0A9P8XZE0</accession>
<evidence type="ECO:0008006" key="6">
    <source>
        <dbReference type="Google" id="ProtNLM"/>
    </source>
</evidence>
<gene>
    <name evidence="4" type="ORF">B0I36DRAFT_367770</name>
</gene>
<feature type="region of interest" description="Disordered" evidence="1">
    <location>
        <begin position="229"/>
        <end position="253"/>
    </location>
</feature>
<evidence type="ECO:0000256" key="3">
    <source>
        <dbReference type="SAM" id="SignalP"/>
    </source>
</evidence>
<dbReference type="Proteomes" id="UP000756346">
    <property type="component" value="Unassembled WGS sequence"/>
</dbReference>
<dbReference type="GeneID" id="70189067"/>
<evidence type="ECO:0000313" key="5">
    <source>
        <dbReference type="Proteomes" id="UP000756346"/>
    </source>
</evidence>
<feature type="signal peptide" evidence="3">
    <location>
        <begin position="1"/>
        <end position="18"/>
    </location>
</feature>
<protein>
    <recommendedName>
        <fullName evidence="6">Mid2 domain-containing protein</fullName>
    </recommendedName>
</protein>
<evidence type="ECO:0000313" key="4">
    <source>
        <dbReference type="EMBL" id="KAH7021353.1"/>
    </source>
</evidence>
<feature type="transmembrane region" description="Helical" evidence="2">
    <location>
        <begin position="196"/>
        <end position="220"/>
    </location>
</feature>
<dbReference type="EMBL" id="JAGTJQ010000010">
    <property type="protein sequence ID" value="KAH7021353.1"/>
    <property type="molecule type" value="Genomic_DNA"/>
</dbReference>
<name>A0A9P8XZE0_9PEZI</name>
<reference evidence="4" key="1">
    <citation type="journal article" date="2021" name="Nat. Commun.">
        <title>Genetic determinants of endophytism in the Arabidopsis root mycobiome.</title>
        <authorList>
            <person name="Mesny F."/>
            <person name="Miyauchi S."/>
            <person name="Thiergart T."/>
            <person name="Pickel B."/>
            <person name="Atanasova L."/>
            <person name="Karlsson M."/>
            <person name="Huettel B."/>
            <person name="Barry K.W."/>
            <person name="Haridas S."/>
            <person name="Chen C."/>
            <person name="Bauer D."/>
            <person name="Andreopoulos W."/>
            <person name="Pangilinan J."/>
            <person name="LaButti K."/>
            <person name="Riley R."/>
            <person name="Lipzen A."/>
            <person name="Clum A."/>
            <person name="Drula E."/>
            <person name="Henrissat B."/>
            <person name="Kohler A."/>
            <person name="Grigoriev I.V."/>
            <person name="Martin F.M."/>
            <person name="Hacquard S."/>
        </authorList>
    </citation>
    <scope>NUCLEOTIDE SEQUENCE</scope>
    <source>
        <strain evidence="4">MPI-CAGE-CH-0230</strain>
    </source>
</reference>
<keyword evidence="2" id="KW-0472">Membrane</keyword>
<keyword evidence="5" id="KW-1185">Reference proteome</keyword>